<accession>A0ABN6L2C2</accession>
<comment type="similarity">
    <text evidence="1 7">Belongs to the thioredoxin family.</text>
</comment>
<keyword evidence="3" id="KW-0249">Electron transport</keyword>
<evidence type="ECO:0000256" key="7">
    <source>
        <dbReference type="PIRNR" id="PIRNR000077"/>
    </source>
</evidence>
<feature type="domain" description="Thioredoxin" evidence="8">
    <location>
        <begin position="1"/>
        <end position="104"/>
    </location>
</feature>
<evidence type="ECO:0000256" key="1">
    <source>
        <dbReference type="ARBA" id="ARBA00008987"/>
    </source>
</evidence>
<dbReference type="EMBL" id="AP025225">
    <property type="protein sequence ID" value="BDB96004.1"/>
    <property type="molecule type" value="Genomic_DNA"/>
</dbReference>
<proteinExistence type="inferred from homology"/>
<evidence type="ECO:0000256" key="6">
    <source>
        <dbReference type="NCBIfam" id="TIGR01068"/>
    </source>
</evidence>
<dbReference type="CDD" id="cd02947">
    <property type="entry name" value="TRX_family"/>
    <property type="match status" value="1"/>
</dbReference>
<keyword evidence="10" id="KW-1185">Reference proteome</keyword>
<protein>
    <recommendedName>
        <fullName evidence="6 7">Thioredoxin</fullName>
    </recommendedName>
</protein>
<evidence type="ECO:0000256" key="4">
    <source>
        <dbReference type="ARBA" id="ARBA00023157"/>
    </source>
</evidence>
<keyword evidence="4" id="KW-1015">Disulfide bond</keyword>
<evidence type="ECO:0000259" key="8">
    <source>
        <dbReference type="PROSITE" id="PS51352"/>
    </source>
</evidence>
<dbReference type="PANTHER" id="PTHR45663:SF11">
    <property type="entry name" value="GEO12009P1"/>
    <property type="match status" value="1"/>
</dbReference>
<keyword evidence="5" id="KW-0676">Redox-active center</keyword>
<evidence type="ECO:0000256" key="2">
    <source>
        <dbReference type="ARBA" id="ARBA00022448"/>
    </source>
</evidence>
<dbReference type="PANTHER" id="PTHR45663">
    <property type="entry name" value="GEO12009P1"/>
    <property type="match status" value="1"/>
</dbReference>
<dbReference type="Gene3D" id="3.40.30.10">
    <property type="entry name" value="Glutaredoxin"/>
    <property type="match status" value="1"/>
</dbReference>
<organism evidence="9 10">
    <name type="scientific">Candidatus Hydrogenosomobacter endosymbioticus</name>
    <dbReference type="NCBI Taxonomy" id="2558174"/>
    <lineage>
        <taxon>Bacteria</taxon>
        <taxon>Pseudomonadati</taxon>
        <taxon>Pseudomonadota</taxon>
        <taxon>Alphaproteobacteria</taxon>
        <taxon>Holosporales</taxon>
        <taxon>Holosporaceae</taxon>
        <taxon>Candidatus Hydrogenosomobacter</taxon>
    </lineage>
</organism>
<dbReference type="InterPro" id="IPR036249">
    <property type="entry name" value="Thioredoxin-like_sf"/>
</dbReference>
<evidence type="ECO:0000313" key="9">
    <source>
        <dbReference type="EMBL" id="BDB96004.1"/>
    </source>
</evidence>
<keyword evidence="2" id="KW-0813">Transport</keyword>
<dbReference type="PIRSF" id="PIRSF000077">
    <property type="entry name" value="Thioredoxin"/>
    <property type="match status" value="1"/>
</dbReference>
<dbReference type="PROSITE" id="PS51352">
    <property type="entry name" value="THIOREDOXIN_2"/>
    <property type="match status" value="1"/>
</dbReference>
<dbReference type="NCBIfam" id="TIGR01068">
    <property type="entry name" value="thioredoxin"/>
    <property type="match status" value="1"/>
</dbReference>
<sequence length="104" mass="11490">MVKIVSDSSFVEEVLQNSGVVLVDFWAPWCGPCVQMLPVIDAVSSSLPDLKVVKLDVQENQEIPSEYGIMALPTLVLFKNGVEVGRHVGFSDERSLLEWIKSLS</sequence>
<gene>
    <name evidence="9" type="primary">trxA</name>
    <name evidence="9" type="ORF">HYD_1370</name>
</gene>
<evidence type="ECO:0000256" key="5">
    <source>
        <dbReference type="ARBA" id="ARBA00023284"/>
    </source>
</evidence>
<dbReference type="Pfam" id="PF00085">
    <property type="entry name" value="Thioredoxin"/>
    <property type="match status" value="1"/>
</dbReference>
<evidence type="ECO:0000256" key="3">
    <source>
        <dbReference type="ARBA" id="ARBA00022982"/>
    </source>
</evidence>
<dbReference type="SUPFAM" id="SSF52833">
    <property type="entry name" value="Thioredoxin-like"/>
    <property type="match status" value="1"/>
</dbReference>
<name>A0ABN6L2C2_9PROT</name>
<reference evidence="9" key="1">
    <citation type="submission" date="2021-10" db="EMBL/GenBank/DDBJ databases">
        <title>Genome Sequence of The Candidatus Hydrogeosomobacter endosymbioticus, an Intracellular Bacterial Symbiont of the Anaerobic Ciliate GW7.</title>
        <authorList>
            <person name="Shiohama Y."/>
            <person name="Shinzato N."/>
        </authorList>
    </citation>
    <scope>NUCLEOTIDE SEQUENCE [LARGE SCALE GENOMIC DNA]</scope>
    <source>
        <strain evidence="9">200920</strain>
    </source>
</reference>
<dbReference type="PROSITE" id="PS00194">
    <property type="entry name" value="THIOREDOXIN_1"/>
    <property type="match status" value="1"/>
</dbReference>
<dbReference type="PRINTS" id="PR00421">
    <property type="entry name" value="THIOREDOXIN"/>
</dbReference>
<dbReference type="InterPro" id="IPR013766">
    <property type="entry name" value="Thioredoxin_domain"/>
</dbReference>
<dbReference type="InterPro" id="IPR005746">
    <property type="entry name" value="Thioredoxin"/>
</dbReference>
<evidence type="ECO:0000313" key="10">
    <source>
        <dbReference type="Proteomes" id="UP001320209"/>
    </source>
</evidence>
<dbReference type="Proteomes" id="UP001320209">
    <property type="component" value="Chromosome"/>
</dbReference>
<dbReference type="InterPro" id="IPR017937">
    <property type="entry name" value="Thioredoxin_CS"/>
</dbReference>